<comment type="caution">
    <text evidence="5">The sequence shown here is derived from an EMBL/GenBank/DDBJ whole genome shotgun (WGS) entry which is preliminary data.</text>
</comment>
<name>A0ABW3IXC4_9RHOB</name>
<evidence type="ECO:0000256" key="3">
    <source>
        <dbReference type="SAM" id="MobiDB-lite"/>
    </source>
</evidence>
<keyword evidence="1 5" id="KW-0489">Methyltransferase</keyword>
<dbReference type="Gene3D" id="3.40.50.150">
    <property type="entry name" value="Vaccinia Virus protein VP39"/>
    <property type="match status" value="1"/>
</dbReference>
<accession>A0ABW3IXC4</accession>
<evidence type="ECO:0000256" key="1">
    <source>
        <dbReference type="ARBA" id="ARBA00022603"/>
    </source>
</evidence>
<dbReference type="GO" id="GO:0032259">
    <property type="term" value="P:methylation"/>
    <property type="evidence" value="ECO:0007669"/>
    <property type="project" value="UniProtKB-KW"/>
</dbReference>
<dbReference type="GO" id="GO:0008168">
    <property type="term" value="F:methyltransferase activity"/>
    <property type="evidence" value="ECO:0007669"/>
    <property type="project" value="UniProtKB-KW"/>
</dbReference>
<dbReference type="InterPro" id="IPR013216">
    <property type="entry name" value="Methyltransf_11"/>
</dbReference>
<feature type="region of interest" description="Disordered" evidence="3">
    <location>
        <begin position="246"/>
        <end position="285"/>
    </location>
</feature>
<proteinExistence type="predicted"/>
<evidence type="ECO:0000313" key="6">
    <source>
        <dbReference type="Proteomes" id="UP001597108"/>
    </source>
</evidence>
<sequence>MKPPRLTDRTALERARIRASKAPGGMADFLHRTLADEVQERLEVVNRSFTDTVVISGFPELWARLMPQARQVADTEVLDLEAGSCDLILHALALHWSDDPVGQLAQARHALRPDGLFLGCLFGGETLAELRAALAEAETAELGGLSPRVAPMGEIRDVGALMQRAGFALPVADSIPLTVTYESALHMMRDLRAMGETNALADRHRAPVPRRLFLRAAETYAARFPAEDGRVSATFELIFLTGWAPDASQPQPLRPGSASARLADALGTSEQKLGDRASPESDDPD</sequence>
<reference evidence="6" key="1">
    <citation type="journal article" date="2019" name="Int. J. Syst. Evol. Microbiol.">
        <title>The Global Catalogue of Microorganisms (GCM) 10K type strain sequencing project: providing services to taxonomists for standard genome sequencing and annotation.</title>
        <authorList>
            <consortium name="The Broad Institute Genomics Platform"/>
            <consortium name="The Broad Institute Genome Sequencing Center for Infectious Disease"/>
            <person name="Wu L."/>
            <person name="Ma J."/>
        </authorList>
    </citation>
    <scope>NUCLEOTIDE SEQUENCE [LARGE SCALE GENOMIC DNA]</scope>
    <source>
        <strain evidence="6">CCUG 60524</strain>
    </source>
</reference>
<feature type="domain" description="Methyltransferase type 11" evidence="4">
    <location>
        <begin position="71"/>
        <end position="118"/>
    </location>
</feature>
<dbReference type="Proteomes" id="UP001597108">
    <property type="component" value="Unassembled WGS sequence"/>
</dbReference>
<dbReference type="Pfam" id="PF08241">
    <property type="entry name" value="Methyltransf_11"/>
    <property type="match status" value="1"/>
</dbReference>
<organism evidence="5 6">
    <name type="scientific">Tropicimonas aquimaris</name>
    <dbReference type="NCBI Taxonomy" id="914152"/>
    <lineage>
        <taxon>Bacteria</taxon>
        <taxon>Pseudomonadati</taxon>
        <taxon>Pseudomonadota</taxon>
        <taxon>Alphaproteobacteria</taxon>
        <taxon>Rhodobacterales</taxon>
        <taxon>Roseobacteraceae</taxon>
        <taxon>Tropicimonas</taxon>
    </lineage>
</organism>
<dbReference type="PANTHER" id="PTHR13090">
    <property type="entry name" value="ARGININE-HYDROXYLASE NDUFAF5, MITOCHONDRIAL"/>
    <property type="match status" value="1"/>
</dbReference>
<dbReference type="InterPro" id="IPR050602">
    <property type="entry name" value="Malonyl-ACP_OMT"/>
</dbReference>
<dbReference type="SUPFAM" id="SSF53335">
    <property type="entry name" value="S-adenosyl-L-methionine-dependent methyltransferases"/>
    <property type="match status" value="1"/>
</dbReference>
<evidence type="ECO:0000313" key="5">
    <source>
        <dbReference type="EMBL" id="MFD0982187.1"/>
    </source>
</evidence>
<evidence type="ECO:0000256" key="2">
    <source>
        <dbReference type="ARBA" id="ARBA00022679"/>
    </source>
</evidence>
<evidence type="ECO:0000259" key="4">
    <source>
        <dbReference type="Pfam" id="PF08241"/>
    </source>
</evidence>
<protein>
    <submittedName>
        <fullName evidence="5">Methyltransferase domain-containing protein</fullName>
    </submittedName>
</protein>
<dbReference type="InterPro" id="IPR029063">
    <property type="entry name" value="SAM-dependent_MTases_sf"/>
</dbReference>
<dbReference type="RefSeq" id="WP_386077775.1">
    <property type="nucleotide sequence ID" value="NZ_JBHTJT010000051.1"/>
</dbReference>
<dbReference type="EMBL" id="JBHTJT010000051">
    <property type="protein sequence ID" value="MFD0982187.1"/>
    <property type="molecule type" value="Genomic_DNA"/>
</dbReference>
<gene>
    <name evidence="5" type="ORF">ACFQ2S_21345</name>
</gene>
<keyword evidence="2" id="KW-0808">Transferase</keyword>
<keyword evidence="6" id="KW-1185">Reference proteome</keyword>
<dbReference type="PANTHER" id="PTHR13090:SF1">
    <property type="entry name" value="ARGININE-HYDROXYLASE NDUFAF5, MITOCHONDRIAL"/>
    <property type="match status" value="1"/>
</dbReference>